<evidence type="ECO:0000313" key="2">
    <source>
        <dbReference type="EMBL" id="BAN20772.1"/>
    </source>
</evidence>
<proteinExistence type="evidence at transcript level"/>
<sequence>MFQVPFKYMIDIYFFNLNMKNFFIDNFFFILFYLMMDAKRKQCILHGTLFDINAVENYVSIMHIVYMCRCFPHFLPYLYVSVYVYKHFNF</sequence>
<keyword evidence="1" id="KW-1133">Transmembrane helix</keyword>
<feature type="transmembrane region" description="Helical" evidence="1">
    <location>
        <begin position="12"/>
        <end position="34"/>
    </location>
</feature>
<accession>R4WS87</accession>
<dbReference type="AlphaFoldDB" id="R4WS87"/>
<protein>
    <submittedName>
        <fullName evidence="2">Unkown protein</fullName>
    </submittedName>
</protein>
<evidence type="ECO:0000256" key="1">
    <source>
        <dbReference type="SAM" id="Phobius"/>
    </source>
</evidence>
<keyword evidence="1" id="KW-0472">Membrane</keyword>
<reference evidence="2" key="1">
    <citation type="journal article" date="2013" name="PLoS ONE">
        <title>Gene expression in gut symbiotic organ of stinkbug affected by extracellular bacterial symbiont.</title>
        <authorList>
            <person name="Futahashi R."/>
            <person name="Tanaka K."/>
            <person name="Tanahashi M."/>
            <person name="Nikoh N."/>
            <person name="Kikuchi Y."/>
            <person name="Lee B.L."/>
            <person name="Fukatsu T."/>
        </authorList>
    </citation>
    <scope>NUCLEOTIDE SEQUENCE</scope>
    <source>
        <tissue evidence="2">Midgut</tissue>
    </source>
</reference>
<dbReference type="EMBL" id="AK417557">
    <property type="protein sequence ID" value="BAN20772.1"/>
    <property type="molecule type" value="mRNA"/>
</dbReference>
<organism evidence="2">
    <name type="scientific">Riptortus pedestris</name>
    <name type="common">Bean bug</name>
    <dbReference type="NCBI Taxonomy" id="329032"/>
    <lineage>
        <taxon>Eukaryota</taxon>
        <taxon>Metazoa</taxon>
        <taxon>Ecdysozoa</taxon>
        <taxon>Arthropoda</taxon>
        <taxon>Hexapoda</taxon>
        <taxon>Insecta</taxon>
        <taxon>Pterygota</taxon>
        <taxon>Neoptera</taxon>
        <taxon>Paraneoptera</taxon>
        <taxon>Hemiptera</taxon>
        <taxon>Heteroptera</taxon>
        <taxon>Panheteroptera</taxon>
        <taxon>Pentatomomorpha</taxon>
        <taxon>Coreoidea</taxon>
        <taxon>Alydidae</taxon>
        <taxon>Riptortus</taxon>
    </lineage>
</organism>
<name>R4WS87_RIPPE</name>
<keyword evidence="1" id="KW-0812">Transmembrane</keyword>